<dbReference type="EMBL" id="CACVKT020001498">
    <property type="protein sequence ID" value="CAC5368646.1"/>
    <property type="molecule type" value="Genomic_DNA"/>
</dbReference>
<evidence type="ECO:0000313" key="3">
    <source>
        <dbReference type="Proteomes" id="UP000507470"/>
    </source>
</evidence>
<feature type="compositionally biased region" description="Basic and acidic residues" evidence="1">
    <location>
        <begin position="48"/>
        <end position="57"/>
    </location>
</feature>
<keyword evidence="3" id="KW-1185">Reference proteome</keyword>
<reference evidence="2 3" key="1">
    <citation type="submission" date="2020-06" db="EMBL/GenBank/DDBJ databases">
        <authorList>
            <person name="Li R."/>
            <person name="Bekaert M."/>
        </authorList>
    </citation>
    <scope>NUCLEOTIDE SEQUENCE [LARGE SCALE GENOMIC DNA]</scope>
    <source>
        <strain evidence="3">wild</strain>
    </source>
</reference>
<dbReference type="AlphaFoldDB" id="A0A6J8AJ40"/>
<dbReference type="Proteomes" id="UP000507470">
    <property type="component" value="Unassembled WGS sequence"/>
</dbReference>
<sequence>MEDVPELDAIIKYAIEEIGMASARLRKKDLDDFRMSKPKQIRVSTDTTEIRPSHETDAAEEDLNPGLTISYDEKTIFSGVGKDFLKELWSRADALIQSSKSSISSAPGFNGCYVRHSFGARGGKKKISKPRRGGRAPVPATSVREVPSVQRTPLVVDTRSLAAVVDDLEKFEEVEETKFEILYLFQTKASICYGCSRKFERDEHNNRMIIRVYCQREYKVTGDMKKKWQFAYFHLKKPCVTNKFPDFTLTDIVIANECKDIIPDTLLVTLTSHGVKL</sequence>
<protein>
    <submittedName>
        <fullName evidence="2">Uncharacterized protein</fullName>
    </submittedName>
</protein>
<evidence type="ECO:0000256" key="1">
    <source>
        <dbReference type="SAM" id="MobiDB-lite"/>
    </source>
</evidence>
<name>A0A6J8AJ40_MYTCO</name>
<evidence type="ECO:0000313" key="2">
    <source>
        <dbReference type="EMBL" id="CAC5368646.1"/>
    </source>
</evidence>
<gene>
    <name evidence="2" type="ORF">MCOR_8128</name>
</gene>
<accession>A0A6J8AJ40</accession>
<organism evidence="2 3">
    <name type="scientific">Mytilus coruscus</name>
    <name type="common">Sea mussel</name>
    <dbReference type="NCBI Taxonomy" id="42192"/>
    <lineage>
        <taxon>Eukaryota</taxon>
        <taxon>Metazoa</taxon>
        <taxon>Spiralia</taxon>
        <taxon>Lophotrochozoa</taxon>
        <taxon>Mollusca</taxon>
        <taxon>Bivalvia</taxon>
        <taxon>Autobranchia</taxon>
        <taxon>Pteriomorphia</taxon>
        <taxon>Mytilida</taxon>
        <taxon>Mytiloidea</taxon>
        <taxon>Mytilidae</taxon>
        <taxon>Mytilinae</taxon>
        <taxon>Mytilus</taxon>
    </lineage>
</organism>
<feature type="region of interest" description="Disordered" evidence="1">
    <location>
        <begin position="41"/>
        <end position="60"/>
    </location>
</feature>
<proteinExistence type="predicted"/>